<protein>
    <submittedName>
        <fullName evidence="1">Ribosomal-protein-alanine acetyltransferase</fullName>
    </submittedName>
</protein>
<reference evidence="1 2" key="1">
    <citation type="journal article" date="2013" name="BMC Genomics">
        <title>Comparative genomics reveals distinct host-interacting traits of three major human-associated propionibacteria.</title>
        <authorList>
            <person name="Mak T.N."/>
            <person name="Schmid M."/>
            <person name="Brzuszkiewicz E."/>
            <person name="Zeng G."/>
            <person name="Meyer R."/>
            <person name="Sfanos K.S."/>
            <person name="Brinkmann V."/>
            <person name="Meyer T.F."/>
            <person name="Bruggemann H."/>
        </authorList>
    </citation>
    <scope>NUCLEOTIDE SEQUENCE [LARGE SCALE GENOMIC DNA]</scope>
    <source>
        <strain evidence="1 2">TM11</strain>
    </source>
</reference>
<sequence length="251" mass="28324">MTTIWQGLQHRSRWHGHGGARWLHGGHPGGGWPVTLRSGAVVLRPLRCSDEDDWIVLRQRNQDWLARWEATRPPGSPEKAPTFAQMVRRNQRRARHGEILPWALVWDDGWPDHPVRNPYELPITGQVTVFDISYGAALSCSVGYWISADHAGRGAVPTAVAMACDHCFSALGMHRIEICVRPENVKSLCVVEKIGMTEEGLRHQYLHIDGSWRDHRVFRMFPSDHPQGVLHDLQRNFPALGMSCGSTASRP</sequence>
<organism evidence="1 2">
    <name type="scientific">Cutibacterium granulosum TM11</name>
    <dbReference type="NCBI Taxonomy" id="1292373"/>
    <lineage>
        <taxon>Bacteria</taxon>
        <taxon>Bacillati</taxon>
        <taxon>Actinomycetota</taxon>
        <taxon>Actinomycetes</taxon>
        <taxon>Propionibacteriales</taxon>
        <taxon>Propionibacteriaceae</taxon>
        <taxon>Cutibacterium</taxon>
    </lineage>
</organism>
<gene>
    <name evidence="1" type="ORF">H640_07674</name>
</gene>
<proteinExistence type="predicted"/>
<evidence type="ECO:0000313" key="1">
    <source>
        <dbReference type="EMBL" id="ERF64011.1"/>
    </source>
</evidence>
<dbReference type="EMBL" id="AOST01000067">
    <property type="protein sequence ID" value="ERF64011.1"/>
    <property type="molecule type" value="Genomic_DNA"/>
</dbReference>
<dbReference type="Proteomes" id="UP000053711">
    <property type="component" value="Unassembled WGS sequence"/>
</dbReference>
<evidence type="ECO:0000313" key="2">
    <source>
        <dbReference type="Proteomes" id="UP000053711"/>
    </source>
</evidence>
<keyword evidence="2" id="KW-1185">Reference proteome</keyword>
<comment type="caution">
    <text evidence="1">The sequence shown here is derived from an EMBL/GenBank/DDBJ whole genome shotgun (WGS) entry which is preliminary data.</text>
</comment>
<accession>A0ACB4UM59</accession>
<name>A0ACB4UM59_9ACTN</name>